<evidence type="ECO:0000259" key="8">
    <source>
        <dbReference type="PROSITE" id="PS50222"/>
    </source>
</evidence>
<feature type="domain" description="EF-hand" evidence="8">
    <location>
        <begin position="576"/>
        <end position="611"/>
    </location>
</feature>
<dbReference type="SUPFAM" id="SSF56300">
    <property type="entry name" value="Metallo-dependent phosphatases"/>
    <property type="match status" value="1"/>
</dbReference>
<keyword evidence="10" id="KW-1185">Reference proteome</keyword>
<evidence type="ECO:0000256" key="5">
    <source>
        <dbReference type="ARBA" id="ARBA00023211"/>
    </source>
</evidence>
<dbReference type="InterPro" id="IPR011992">
    <property type="entry name" value="EF-hand-dom_pair"/>
</dbReference>
<dbReference type="Pfam" id="PF00149">
    <property type="entry name" value="Metallophos"/>
    <property type="match status" value="1"/>
</dbReference>
<comment type="similarity">
    <text evidence="2 6">Belongs to the PPP phosphatase family.</text>
</comment>
<protein>
    <recommendedName>
        <fullName evidence="6">Serine/threonine-protein phosphatase</fullName>
        <ecNumber evidence="6">3.1.3.16</ecNumber>
    </recommendedName>
</protein>
<dbReference type="SMART" id="SM00156">
    <property type="entry name" value="PP2Ac"/>
    <property type="match status" value="1"/>
</dbReference>
<dbReference type="STRING" id="65357.A0A024GDP7"/>
<gene>
    <name evidence="9" type="ORF">BN9_052480</name>
</gene>
<dbReference type="InterPro" id="IPR006186">
    <property type="entry name" value="Ser/Thr-sp_prot-phosphatase"/>
</dbReference>
<evidence type="ECO:0000256" key="3">
    <source>
        <dbReference type="ARBA" id="ARBA00022723"/>
    </source>
</evidence>
<keyword evidence="5" id="KW-0464">Manganese</keyword>
<comment type="caution">
    <text evidence="9">The sequence shown here is derived from an EMBL/GenBank/DDBJ whole genome shotgun (WGS) entry which is preliminary data.</text>
</comment>
<name>A0A024GDP7_9STRA</name>
<evidence type="ECO:0000256" key="4">
    <source>
        <dbReference type="ARBA" id="ARBA00022837"/>
    </source>
</evidence>
<proteinExistence type="inferred from homology"/>
<feature type="domain" description="EF-hand" evidence="8">
    <location>
        <begin position="478"/>
        <end position="513"/>
    </location>
</feature>
<dbReference type="OrthoDB" id="442428at2759"/>
<comment type="catalytic activity">
    <reaction evidence="6">
        <text>O-phospho-L-threonyl-[protein] + H2O = L-threonyl-[protein] + phosphate</text>
        <dbReference type="Rhea" id="RHEA:47004"/>
        <dbReference type="Rhea" id="RHEA-COMP:11060"/>
        <dbReference type="Rhea" id="RHEA-COMP:11605"/>
        <dbReference type="ChEBI" id="CHEBI:15377"/>
        <dbReference type="ChEBI" id="CHEBI:30013"/>
        <dbReference type="ChEBI" id="CHEBI:43474"/>
        <dbReference type="ChEBI" id="CHEBI:61977"/>
        <dbReference type="EC" id="3.1.3.16"/>
    </reaction>
</comment>
<dbReference type="PROSITE" id="PS00018">
    <property type="entry name" value="EF_HAND_1"/>
    <property type="match status" value="2"/>
</dbReference>
<dbReference type="InterPro" id="IPR004843">
    <property type="entry name" value="Calcineurin-like_PHP"/>
</dbReference>
<dbReference type="InterPro" id="IPR051134">
    <property type="entry name" value="PPP_phosphatase"/>
</dbReference>
<dbReference type="CDD" id="cd00051">
    <property type="entry name" value="EFh"/>
    <property type="match status" value="1"/>
</dbReference>
<dbReference type="InParanoid" id="A0A024GDP7"/>
<dbReference type="PANTHER" id="PTHR45668">
    <property type="entry name" value="SERINE/THREONINE-PROTEIN PHOSPHATASE 5-RELATED"/>
    <property type="match status" value="1"/>
</dbReference>
<accession>A0A024GDP7</accession>
<keyword evidence="3" id="KW-0479">Metal-binding</keyword>
<dbReference type="InterPro" id="IPR018247">
    <property type="entry name" value="EF_Hand_1_Ca_BS"/>
</dbReference>
<dbReference type="Gene3D" id="3.60.21.10">
    <property type="match status" value="1"/>
</dbReference>
<dbReference type="EMBL" id="CAIX01000070">
    <property type="protein sequence ID" value="CCI44439.1"/>
    <property type="molecule type" value="Genomic_DNA"/>
</dbReference>
<dbReference type="EC" id="3.1.3.16" evidence="6"/>
<organism evidence="9 10">
    <name type="scientific">Albugo candida</name>
    <dbReference type="NCBI Taxonomy" id="65357"/>
    <lineage>
        <taxon>Eukaryota</taxon>
        <taxon>Sar</taxon>
        <taxon>Stramenopiles</taxon>
        <taxon>Oomycota</taxon>
        <taxon>Peronosporomycetes</taxon>
        <taxon>Albuginales</taxon>
        <taxon>Albuginaceae</taxon>
        <taxon>Albugo</taxon>
    </lineage>
</organism>
<dbReference type="PANTHER" id="PTHR45668:SF5">
    <property type="entry name" value="SERINE_THREONINE-PROTEIN PHOSPHATASE 5"/>
    <property type="match status" value="1"/>
</dbReference>
<evidence type="ECO:0000313" key="9">
    <source>
        <dbReference type="EMBL" id="CCI44439.1"/>
    </source>
</evidence>
<comment type="cofactor">
    <cofactor evidence="1">
        <name>Mn(2+)</name>
        <dbReference type="ChEBI" id="CHEBI:29035"/>
    </cofactor>
</comment>
<evidence type="ECO:0000256" key="2">
    <source>
        <dbReference type="ARBA" id="ARBA00008294"/>
    </source>
</evidence>
<dbReference type="PRINTS" id="PR00114">
    <property type="entry name" value="STPHPHTASE"/>
</dbReference>
<dbReference type="PROSITE" id="PS00125">
    <property type="entry name" value="SER_THR_PHOSPHATASE"/>
    <property type="match status" value="1"/>
</dbReference>
<keyword evidence="6" id="KW-0378">Hydrolase</keyword>
<dbReference type="Gene3D" id="1.10.238.10">
    <property type="entry name" value="EF-hand"/>
    <property type="match status" value="1"/>
</dbReference>
<sequence>MGARQSNPTAKVGRKAAQSCVKNSSSSRRSSDPGVVSLNAGRASDNAELADDILSNTDGDKYSFDWKLFLNLETREEKEALELSSFLNALDEYFPLQNEKEKAKSTSNRKETETESQIQSIDISDVYLSSATLDKVLTLQNAQDMIESCRQGKKIKRSVIIRVCEEICGVLRQEANVVDFSFDAVSINGIKPTHVTLLGDLHGQLDDLLFVFRKNGLPSPSNPYIINGDFVDRGDRGVEVSILLYLFKLLYPKAVHINRGNHEDSSVTKVFGFMNECLQKYDREVYHHFCESFKWLPLATVIENRVFVVHGGIERNGMLLTQLQALRRYEYTITDDIGQNVPLARCKPNDMRQLTIMRDLLWSDPQNRRGMKLNSRGAGISYGFDLVNKFMARNNLQLIVRSHECVPAGFEWPFGDRARLVTIFSASNYGKRSDNFGCYMHIMKDPGQKPKFLQYKAKTTSRDMGVANLDALFGLIVHDKAELRQRFEQMDKGRTGLISMSQWCKVMEEVLALALDWKLLQPLLTNLDSQSKLVPYRDFLERYNAFGQVANECGQSTTGKWNSVSDKRELFNKLYRHRSRIEALFRALDRDGNGTISMQELKYGIRVLNEKLPSGTKSFTKNAEEWMRLLDLSHDNEININEFMECFRLNARLTLQAKWKRTRSKLRALSAIGAIPRSSEHESGSEKGSSTTNTGPSSNEFETKGTLGNVQGQIGFQECEETIIPDF</sequence>
<feature type="domain" description="EF-hand" evidence="8">
    <location>
        <begin position="618"/>
        <end position="653"/>
    </location>
</feature>
<evidence type="ECO:0000313" key="10">
    <source>
        <dbReference type="Proteomes" id="UP000053237"/>
    </source>
</evidence>
<dbReference type="GO" id="GO:0004722">
    <property type="term" value="F:protein serine/threonine phosphatase activity"/>
    <property type="evidence" value="ECO:0007669"/>
    <property type="project" value="UniProtKB-EC"/>
</dbReference>
<feature type="region of interest" description="Disordered" evidence="7">
    <location>
        <begin position="1"/>
        <end position="39"/>
    </location>
</feature>
<dbReference type="AlphaFoldDB" id="A0A024GDP7"/>
<dbReference type="SUPFAM" id="SSF47473">
    <property type="entry name" value="EF-hand"/>
    <property type="match status" value="1"/>
</dbReference>
<feature type="compositionally biased region" description="Low complexity" evidence="7">
    <location>
        <begin position="686"/>
        <end position="699"/>
    </location>
</feature>
<dbReference type="GO" id="GO:0005509">
    <property type="term" value="F:calcium ion binding"/>
    <property type="evidence" value="ECO:0007669"/>
    <property type="project" value="InterPro"/>
</dbReference>
<evidence type="ECO:0000256" key="7">
    <source>
        <dbReference type="SAM" id="MobiDB-lite"/>
    </source>
</evidence>
<evidence type="ECO:0000256" key="6">
    <source>
        <dbReference type="RuleBase" id="RU004273"/>
    </source>
</evidence>
<dbReference type="Pfam" id="PF13499">
    <property type="entry name" value="EF-hand_7"/>
    <property type="match status" value="1"/>
</dbReference>
<dbReference type="InterPro" id="IPR002048">
    <property type="entry name" value="EF_hand_dom"/>
</dbReference>
<dbReference type="PROSITE" id="PS50222">
    <property type="entry name" value="EF_HAND_2"/>
    <property type="match status" value="3"/>
</dbReference>
<reference evidence="9 10" key="1">
    <citation type="submission" date="2012-05" db="EMBL/GenBank/DDBJ databases">
        <title>Recombination and specialization in a pathogen metapopulation.</title>
        <authorList>
            <person name="Gardiner A."/>
            <person name="Kemen E."/>
            <person name="Schultz-Larsen T."/>
            <person name="MacLean D."/>
            <person name="Van Oosterhout C."/>
            <person name="Jones J.D.G."/>
        </authorList>
    </citation>
    <scope>NUCLEOTIDE SEQUENCE [LARGE SCALE GENOMIC DNA]</scope>
    <source>
        <strain evidence="9 10">Ac Nc2</strain>
    </source>
</reference>
<keyword evidence="4" id="KW-0106">Calcium</keyword>
<feature type="region of interest" description="Disordered" evidence="7">
    <location>
        <begin position="676"/>
        <end position="709"/>
    </location>
</feature>
<dbReference type="Proteomes" id="UP000053237">
    <property type="component" value="Unassembled WGS sequence"/>
</dbReference>
<evidence type="ECO:0000256" key="1">
    <source>
        <dbReference type="ARBA" id="ARBA00001936"/>
    </source>
</evidence>
<dbReference type="SMART" id="SM00054">
    <property type="entry name" value="EFh"/>
    <property type="match status" value="3"/>
</dbReference>
<dbReference type="InterPro" id="IPR029052">
    <property type="entry name" value="Metallo-depent_PP-like"/>
</dbReference>